<evidence type="ECO:0000313" key="2">
    <source>
        <dbReference type="EMBL" id="SMH32110.1"/>
    </source>
</evidence>
<gene>
    <name evidence="2" type="ORF">SAMN06295885_0691</name>
</gene>
<organism evidence="2 3">
    <name type="scientific">Rathayibacter oskolensis</name>
    <dbReference type="NCBI Taxonomy" id="1891671"/>
    <lineage>
        <taxon>Bacteria</taxon>
        <taxon>Bacillati</taxon>
        <taxon>Actinomycetota</taxon>
        <taxon>Actinomycetes</taxon>
        <taxon>Micrococcales</taxon>
        <taxon>Microbacteriaceae</taxon>
        <taxon>Rathayibacter</taxon>
    </lineage>
</organism>
<feature type="signal peptide" evidence="1">
    <location>
        <begin position="1"/>
        <end position="32"/>
    </location>
</feature>
<feature type="chain" id="PRO_5012078345" description="Carboxypeptidase regulatory-like domain-containing protein" evidence="1">
    <location>
        <begin position="33"/>
        <end position="296"/>
    </location>
</feature>
<dbReference type="EMBL" id="FXBM01000001">
    <property type="protein sequence ID" value="SMH32110.1"/>
    <property type="molecule type" value="Genomic_DNA"/>
</dbReference>
<sequence length="296" mass="30401">MSLLSLAAARRTLAFAAAVLVAGSALATPAFADTAEATGTITGRVLLEGTPDAPPAAGTEVYLFPESVSEATPTVITTTTADGTFSAAVLPDLDYAVAAQVENGVHVPRDLGAQTRNARGTDFSVGAGETLTLPEYVLPLGATISGHVTTDDGASVPVSAYQGVYAFLPTIDATTDANGDYTIRGIDTDLGTTFTVAFGPTDSEGNWAQWWRNSPTQDGAEPIIITSLDQAVTGIDADVRTTKANPLASAPCVDRSTLTFAKATAAARAYLRSHGGVDAVKTLTSADVKQYLARCA</sequence>
<dbReference type="Proteomes" id="UP000193711">
    <property type="component" value="Unassembled WGS sequence"/>
</dbReference>
<dbReference type="RefSeq" id="WP_085475173.1">
    <property type="nucleotide sequence ID" value="NZ_FXBM01000001.1"/>
</dbReference>
<dbReference type="OrthoDB" id="3771655at2"/>
<keyword evidence="1" id="KW-0732">Signal</keyword>
<evidence type="ECO:0000313" key="3">
    <source>
        <dbReference type="Proteomes" id="UP000193711"/>
    </source>
</evidence>
<keyword evidence="3" id="KW-1185">Reference proteome</keyword>
<reference evidence="3" key="1">
    <citation type="submission" date="2017-04" db="EMBL/GenBank/DDBJ databases">
        <authorList>
            <person name="Varghese N."/>
            <person name="Submissions S."/>
        </authorList>
    </citation>
    <scope>NUCLEOTIDE SEQUENCE [LARGE SCALE GENOMIC DNA]</scope>
    <source>
        <strain evidence="3">VKM Ac-2121</strain>
    </source>
</reference>
<evidence type="ECO:0008006" key="4">
    <source>
        <dbReference type="Google" id="ProtNLM"/>
    </source>
</evidence>
<accession>A0A1X7N5D9</accession>
<evidence type="ECO:0000256" key="1">
    <source>
        <dbReference type="SAM" id="SignalP"/>
    </source>
</evidence>
<proteinExistence type="predicted"/>
<protein>
    <recommendedName>
        <fullName evidence="4">Carboxypeptidase regulatory-like domain-containing protein</fullName>
    </recommendedName>
</protein>
<dbReference type="AlphaFoldDB" id="A0A1X7N5D9"/>
<name>A0A1X7N5D9_9MICO</name>